<dbReference type="EMBL" id="CAUYUJ010003335">
    <property type="protein sequence ID" value="CAK0804871.1"/>
    <property type="molecule type" value="Genomic_DNA"/>
</dbReference>
<keyword evidence="4" id="KW-1185">Reference proteome</keyword>
<name>A0ABN9QLY9_9DINO</name>
<feature type="region of interest" description="Disordered" evidence="1">
    <location>
        <begin position="76"/>
        <end position="110"/>
    </location>
</feature>
<comment type="caution">
    <text evidence="3">The sequence shown here is derived from an EMBL/GenBank/DDBJ whole genome shotgun (WGS) entry which is preliminary data.</text>
</comment>
<accession>A0ABN9QLY9</accession>
<dbReference type="InterPro" id="IPR012340">
    <property type="entry name" value="NA-bd_OB-fold"/>
</dbReference>
<dbReference type="Gene3D" id="2.40.50.140">
    <property type="entry name" value="Nucleic acid-binding proteins"/>
    <property type="match status" value="1"/>
</dbReference>
<evidence type="ECO:0000313" key="3">
    <source>
        <dbReference type="EMBL" id="CAK0804871.1"/>
    </source>
</evidence>
<dbReference type="InterPro" id="IPR002059">
    <property type="entry name" value="CSP_DNA-bd"/>
</dbReference>
<proteinExistence type="predicted"/>
<dbReference type="PROSITE" id="PS51857">
    <property type="entry name" value="CSD_2"/>
    <property type="match status" value="1"/>
</dbReference>
<feature type="domain" description="CSD" evidence="2">
    <location>
        <begin position="14"/>
        <end position="75"/>
    </location>
</feature>
<gene>
    <name evidence="3" type="ORF">PCOR1329_LOCUS11550</name>
</gene>
<evidence type="ECO:0000313" key="4">
    <source>
        <dbReference type="Proteomes" id="UP001189429"/>
    </source>
</evidence>
<reference evidence="3" key="1">
    <citation type="submission" date="2023-10" db="EMBL/GenBank/DDBJ databases">
        <authorList>
            <person name="Chen Y."/>
            <person name="Shah S."/>
            <person name="Dougan E. K."/>
            <person name="Thang M."/>
            <person name="Chan C."/>
        </authorList>
    </citation>
    <scope>NUCLEOTIDE SEQUENCE [LARGE SCALE GENOMIC DNA]</scope>
</reference>
<dbReference type="SUPFAM" id="SSF50249">
    <property type="entry name" value="Nucleic acid-binding proteins"/>
    <property type="match status" value="1"/>
</dbReference>
<evidence type="ECO:0000259" key="2">
    <source>
        <dbReference type="PROSITE" id="PS51857"/>
    </source>
</evidence>
<protein>
    <recommendedName>
        <fullName evidence="2">CSD domain-containing protein</fullName>
    </recommendedName>
</protein>
<organism evidence="3 4">
    <name type="scientific">Prorocentrum cordatum</name>
    <dbReference type="NCBI Taxonomy" id="2364126"/>
    <lineage>
        <taxon>Eukaryota</taxon>
        <taxon>Sar</taxon>
        <taxon>Alveolata</taxon>
        <taxon>Dinophyceae</taxon>
        <taxon>Prorocentrales</taxon>
        <taxon>Prorocentraceae</taxon>
        <taxon>Prorocentrum</taxon>
    </lineage>
</organism>
<feature type="compositionally biased region" description="Basic residues" evidence="1">
    <location>
        <begin position="100"/>
        <end position="110"/>
    </location>
</feature>
<sequence>MPRAPAAAADMGARVTGTVLWFNIEKGFGHIVPDADASQRVFARENCVIGNVLRAGDHVTYAIFTLGNVAVDITGGTSSSSTREACTPPRSEARCVTPRAPRKRARNDAA</sequence>
<evidence type="ECO:0000256" key="1">
    <source>
        <dbReference type="SAM" id="MobiDB-lite"/>
    </source>
</evidence>
<dbReference type="CDD" id="cd04458">
    <property type="entry name" value="CSP_CDS"/>
    <property type="match status" value="1"/>
</dbReference>
<dbReference type="Proteomes" id="UP001189429">
    <property type="component" value="Unassembled WGS sequence"/>
</dbReference>